<dbReference type="RefSeq" id="WP_077547637.1">
    <property type="nucleotide sequence ID" value="NZ_JACHEJ010000007.1"/>
</dbReference>
<organism evidence="2 3">
    <name type="scientific">Pseudorhizobium flavum</name>
    <dbReference type="NCBI Taxonomy" id="1335061"/>
    <lineage>
        <taxon>Bacteria</taxon>
        <taxon>Pseudomonadati</taxon>
        <taxon>Pseudomonadota</taxon>
        <taxon>Alphaproteobacteria</taxon>
        <taxon>Hyphomicrobiales</taxon>
        <taxon>Rhizobiaceae</taxon>
        <taxon>Rhizobium/Agrobacterium group</taxon>
        <taxon>Pseudorhizobium</taxon>
    </lineage>
</organism>
<protein>
    <submittedName>
        <fullName evidence="2">Uncharacterized protein</fullName>
    </submittedName>
</protein>
<keyword evidence="1" id="KW-0732">Signal</keyword>
<feature type="signal peptide" evidence="1">
    <location>
        <begin position="1"/>
        <end position="25"/>
    </location>
</feature>
<evidence type="ECO:0000313" key="3">
    <source>
        <dbReference type="Proteomes" id="UP000535501"/>
    </source>
</evidence>
<dbReference type="Proteomes" id="UP000535501">
    <property type="component" value="Unassembled WGS sequence"/>
</dbReference>
<evidence type="ECO:0000256" key="1">
    <source>
        <dbReference type="SAM" id="SignalP"/>
    </source>
</evidence>
<name>A0A7X0DDK4_9HYPH</name>
<gene>
    <name evidence="2" type="ORF">HNQ75_002991</name>
</gene>
<dbReference type="AlphaFoldDB" id="A0A7X0DDK4"/>
<reference evidence="2 3" key="1">
    <citation type="submission" date="2020-08" db="EMBL/GenBank/DDBJ databases">
        <title>Genomic Encyclopedia of Type Strains, Phase IV (KMG-IV): sequencing the most valuable type-strain genomes for metagenomic binning, comparative biology and taxonomic classification.</title>
        <authorList>
            <person name="Goeker M."/>
        </authorList>
    </citation>
    <scope>NUCLEOTIDE SEQUENCE [LARGE SCALE GENOMIC DNA]</scope>
    <source>
        <strain evidence="2 3">DSM 102134</strain>
    </source>
</reference>
<comment type="caution">
    <text evidence="2">The sequence shown here is derived from an EMBL/GenBank/DDBJ whole genome shotgun (WGS) entry which is preliminary data.</text>
</comment>
<dbReference type="InterPro" id="IPR046150">
    <property type="entry name" value="DUF6152"/>
</dbReference>
<dbReference type="EMBL" id="JACHEJ010000007">
    <property type="protein sequence ID" value="MBB6181008.1"/>
    <property type="molecule type" value="Genomic_DNA"/>
</dbReference>
<evidence type="ECO:0000313" key="2">
    <source>
        <dbReference type="EMBL" id="MBB6181008.1"/>
    </source>
</evidence>
<proteinExistence type="predicted"/>
<sequence>MRRTLLRAAVATAVLTPFASTMVMAHHGWSWAEAEQIELSGTITAISFAPPHPSMEVQADGGVWKVELSNPGKTQRSGFVEGVADVGDAVTLIGNRSKDREELRMKAVRVMVGNKTYDIYPERIETN</sequence>
<dbReference type="Pfam" id="PF19649">
    <property type="entry name" value="DUF6152"/>
    <property type="match status" value="1"/>
</dbReference>
<feature type="chain" id="PRO_5031004004" evidence="1">
    <location>
        <begin position="26"/>
        <end position="127"/>
    </location>
</feature>
<keyword evidence="3" id="KW-1185">Reference proteome</keyword>
<accession>A0A7X0DDK4</accession>